<feature type="compositionally biased region" description="Basic residues" evidence="1">
    <location>
        <begin position="1"/>
        <end position="11"/>
    </location>
</feature>
<sequence length="318" mass="35751">PASSRQVRRRGIGNPHPASISDEGTKVTDVVRGAQLVHPLEVAEVLVPHLIKVRAERDVILRGLLSYATKKKIVGRSSQRSASQLTGIENFAIGTESWRYAAFKSDRLLQRQLGRCWLIRVSRGDLHSLDCFVEPEATIAELKHVVALESKHLIRRLGGPYRSVSWRQVWRRFALALGSKKLLDDRATLSDCGLSNRCQLTFVPRLREKPSGGRRRRQQWQQDLPVDRSFAVIALHSGSYMTEKDTVTTETVDKTHNPTYSIPLITSYKFEERQMIELEIHCAMDDHSSRAASRKVIGSCTVSLGHLIHSGGSLDCQL</sequence>
<dbReference type="InterPro" id="IPR029071">
    <property type="entry name" value="Ubiquitin-like_domsf"/>
</dbReference>
<dbReference type="SUPFAM" id="SSF54236">
    <property type="entry name" value="Ubiquitin-like"/>
    <property type="match status" value="1"/>
</dbReference>
<feature type="region of interest" description="Disordered" evidence="1">
    <location>
        <begin position="1"/>
        <end position="23"/>
    </location>
</feature>
<evidence type="ECO:0000313" key="3">
    <source>
        <dbReference type="Proteomes" id="UP000095280"/>
    </source>
</evidence>
<dbReference type="Pfam" id="PF18036">
    <property type="entry name" value="Ubiquitin_4"/>
    <property type="match status" value="1"/>
</dbReference>
<reference evidence="4" key="1">
    <citation type="submission" date="2016-11" db="UniProtKB">
        <authorList>
            <consortium name="WormBaseParasite"/>
        </authorList>
    </citation>
    <scope>IDENTIFICATION</scope>
</reference>
<evidence type="ECO:0000313" key="4">
    <source>
        <dbReference type="WBParaSite" id="maker-uti_cns_0016638-snap-gene-0.1-mRNA-1"/>
    </source>
</evidence>
<name>A0A1I8IT48_9PLAT</name>
<dbReference type="PANTHER" id="PTHR14942">
    <property type="entry name" value="U11/U12 SMALL NUCLEAR RIBONUCLEOPROTEIN 25 KDA PROTEIN"/>
    <property type="match status" value="1"/>
</dbReference>
<dbReference type="GO" id="GO:0005689">
    <property type="term" value="C:U12-type spliceosomal complex"/>
    <property type="evidence" value="ECO:0007669"/>
    <property type="project" value="TreeGrafter"/>
</dbReference>
<evidence type="ECO:0000259" key="2">
    <source>
        <dbReference type="Pfam" id="PF18036"/>
    </source>
</evidence>
<dbReference type="WBParaSite" id="maker-uti_cns_0016638-snap-gene-0.1-mRNA-1">
    <property type="protein sequence ID" value="maker-uti_cns_0016638-snap-gene-0.1-mRNA-1"/>
    <property type="gene ID" value="maker-uti_cns_0016638-snap-gene-0.1"/>
</dbReference>
<dbReference type="GO" id="GO:0000398">
    <property type="term" value="P:mRNA splicing, via spliceosome"/>
    <property type="evidence" value="ECO:0007669"/>
    <property type="project" value="InterPro"/>
</dbReference>
<feature type="domain" description="SNRNP25 ubiquitin-like" evidence="2">
    <location>
        <begin position="119"/>
        <end position="205"/>
    </location>
</feature>
<keyword evidence="3" id="KW-1185">Reference proteome</keyword>
<dbReference type="InterPro" id="IPR040610">
    <property type="entry name" value="SNRNP25_ubiquitin"/>
</dbReference>
<dbReference type="InterPro" id="IPR039690">
    <property type="entry name" value="SNRNP25"/>
</dbReference>
<evidence type="ECO:0000256" key="1">
    <source>
        <dbReference type="SAM" id="MobiDB-lite"/>
    </source>
</evidence>
<dbReference type="Gene3D" id="3.10.20.90">
    <property type="entry name" value="Phosphatidylinositol 3-kinase Catalytic Subunit, Chain A, domain 1"/>
    <property type="match status" value="1"/>
</dbReference>
<accession>A0A1I8IT48</accession>
<dbReference type="Proteomes" id="UP000095280">
    <property type="component" value="Unplaced"/>
</dbReference>
<proteinExistence type="predicted"/>
<dbReference type="PANTHER" id="PTHR14942:SF0">
    <property type="entry name" value="U11_U12 SMALL NUCLEAR RIBONUCLEOPROTEIN 25 KDA PROTEIN"/>
    <property type="match status" value="1"/>
</dbReference>
<protein>
    <submittedName>
        <fullName evidence="4">Ubiquitin_4 domain-containing protein</fullName>
    </submittedName>
</protein>
<dbReference type="AlphaFoldDB" id="A0A1I8IT48"/>
<organism evidence="3 4">
    <name type="scientific">Macrostomum lignano</name>
    <dbReference type="NCBI Taxonomy" id="282301"/>
    <lineage>
        <taxon>Eukaryota</taxon>
        <taxon>Metazoa</taxon>
        <taxon>Spiralia</taxon>
        <taxon>Lophotrochozoa</taxon>
        <taxon>Platyhelminthes</taxon>
        <taxon>Rhabditophora</taxon>
        <taxon>Macrostomorpha</taxon>
        <taxon>Macrostomida</taxon>
        <taxon>Macrostomidae</taxon>
        <taxon>Macrostomum</taxon>
    </lineage>
</organism>